<keyword evidence="3 7" id="KW-0808">Transferase</keyword>
<evidence type="ECO:0000313" key="11">
    <source>
        <dbReference type="Proteomes" id="UP000186308"/>
    </source>
</evidence>
<dbReference type="CDD" id="cd03352">
    <property type="entry name" value="LbH_LpxD"/>
    <property type="match status" value="1"/>
</dbReference>
<evidence type="ECO:0000256" key="1">
    <source>
        <dbReference type="ARBA" id="ARBA00022516"/>
    </source>
</evidence>
<dbReference type="Pfam" id="PF00132">
    <property type="entry name" value="Hexapep"/>
    <property type="match status" value="1"/>
</dbReference>
<keyword evidence="11" id="KW-1185">Reference proteome</keyword>
<reference evidence="10 11" key="1">
    <citation type="submission" date="2017-01" db="EMBL/GenBank/DDBJ databases">
        <authorList>
            <person name="Varghese N."/>
            <person name="Submissions S."/>
        </authorList>
    </citation>
    <scope>NUCLEOTIDE SEQUENCE [LARGE SCALE GENOMIC DNA]</scope>
    <source>
        <strain evidence="10 11">ATCC 35905</strain>
    </source>
</reference>
<protein>
    <recommendedName>
        <fullName evidence="7">UDP-3-O-acylglucosamine N-acyltransferase</fullName>
        <ecNumber evidence="7">2.3.1.191</ecNumber>
    </recommendedName>
</protein>
<feature type="active site" description="Proton acceptor" evidence="7">
    <location>
        <position position="259"/>
    </location>
</feature>
<comment type="pathway">
    <text evidence="7">Bacterial outer membrane biogenesis; LPS lipid A biosynthesis.</text>
</comment>
<dbReference type="Proteomes" id="UP000186308">
    <property type="component" value="Unassembled WGS sequence"/>
</dbReference>
<evidence type="ECO:0000256" key="4">
    <source>
        <dbReference type="ARBA" id="ARBA00022737"/>
    </source>
</evidence>
<dbReference type="PANTHER" id="PTHR43378">
    <property type="entry name" value="UDP-3-O-ACYLGLUCOSAMINE N-ACYLTRANSFERASE"/>
    <property type="match status" value="1"/>
</dbReference>
<dbReference type="InterPro" id="IPR020573">
    <property type="entry name" value="UDP_GlcNAc_AcTrfase_non-rep"/>
</dbReference>
<dbReference type="InterPro" id="IPR056729">
    <property type="entry name" value="GMPPB_C"/>
</dbReference>
<dbReference type="InterPro" id="IPR001451">
    <property type="entry name" value="Hexapep"/>
</dbReference>
<dbReference type="AlphaFoldDB" id="A0A8G2FGB5"/>
<dbReference type="UniPathway" id="UPA00973"/>
<dbReference type="Pfam" id="PF25087">
    <property type="entry name" value="GMPPB_C"/>
    <property type="match status" value="1"/>
</dbReference>
<evidence type="ECO:0000256" key="3">
    <source>
        <dbReference type="ARBA" id="ARBA00022679"/>
    </source>
</evidence>
<evidence type="ECO:0000259" key="9">
    <source>
        <dbReference type="Pfam" id="PF25087"/>
    </source>
</evidence>
<evidence type="ECO:0000256" key="6">
    <source>
        <dbReference type="ARBA" id="ARBA00023315"/>
    </source>
</evidence>
<accession>A0A8G2FGB5</accession>
<organism evidence="10 11">
    <name type="scientific">Acidiphilium rubrum</name>
    <dbReference type="NCBI Taxonomy" id="526"/>
    <lineage>
        <taxon>Bacteria</taxon>
        <taxon>Pseudomonadati</taxon>
        <taxon>Pseudomonadota</taxon>
        <taxon>Alphaproteobacteria</taxon>
        <taxon>Acetobacterales</taxon>
        <taxon>Acidocellaceae</taxon>
        <taxon>Acidiphilium</taxon>
    </lineage>
</organism>
<dbReference type="NCBIfam" id="NF002060">
    <property type="entry name" value="PRK00892.1"/>
    <property type="match status" value="1"/>
</dbReference>
<name>A0A8G2FGB5_ACIRU</name>
<dbReference type="Gene3D" id="2.160.10.10">
    <property type="entry name" value="Hexapeptide repeat proteins"/>
    <property type="match status" value="1"/>
</dbReference>
<dbReference type="Pfam" id="PF04613">
    <property type="entry name" value="LpxD"/>
    <property type="match status" value="1"/>
</dbReference>
<proteinExistence type="inferred from homology"/>
<dbReference type="GO" id="GO:0016410">
    <property type="term" value="F:N-acyltransferase activity"/>
    <property type="evidence" value="ECO:0007669"/>
    <property type="project" value="InterPro"/>
</dbReference>
<keyword evidence="2 7" id="KW-0441">Lipid A biosynthesis</keyword>
<evidence type="ECO:0000256" key="7">
    <source>
        <dbReference type="HAMAP-Rule" id="MF_00523"/>
    </source>
</evidence>
<keyword evidence="5 7" id="KW-0443">Lipid metabolism</keyword>
<comment type="function">
    <text evidence="7">Catalyzes the N-acylation of UDP-3-O-acylglucosamine using 3-hydroxyacyl-ACP as the acyl donor. Is involved in the biosynthesis of lipid A, a phosphorylated glycolipid that anchors the lipopolysaccharide to the outer membrane of the cell.</text>
</comment>
<dbReference type="PANTHER" id="PTHR43378:SF2">
    <property type="entry name" value="UDP-3-O-ACYLGLUCOSAMINE N-ACYLTRANSFERASE 1, MITOCHONDRIAL-RELATED"/>
    <property type="match status" value="1"/>
</dbReference>
<evidence type="ECO:0000256" key="2">
    <source>
        <dbReference type="ARBA" id="ARBA00022556"/>
    </source>
</evidence>
<comment type="similarity">
    <text evidence="7">Belongs to the transferase hexapeptide repeat family. LpxD subfamily.</text>
</comment>
<gene>
    <name evidence="7" type="primary">lpxD</name>
    <name evidence="10" type="ORF">SAMN05421828_11053</name>
</gene>
<dbReference type="Gene3D" id="3.40.1390.10">
    <property type="entry name" value="MurE/MurF, N-terminal domain"/>
    <property type="match status" value="1"/>
</dbReference>
<keyword evidence="1 7" id="KW-0444">Lipid biosynthesis</keyword>
<evidence type="ECO:0000313" key="10">
    <source>
        <dbReference type="EMBL" id="SIQ83103.1"/>
    </source>
</evidence>
<comment type="catalytic activity">
    <reaction evidence="7">
        <text>a UDP-3-O-[(3R)-3-hydroxyacyl]-alpha-D-glucosamine + a (3R)-hydroxyacyl-[ACP] = a UDP-2-N,3-O-bis[(3R)-3-hydroxyacyl]-alpha-D-glucosamine + holo-[ACP] + H(+)</text>
        <dbReference type="Rhea" id="RHEA:53836"/>
        <dbReference type="Rhea" id="RHEA-COMP:9685"/>
        <dbReference type="Rhea" id="RHEA-COMP:9945"/>
        <dbReference type="ChEBI" id="CHEBI:15378"/>
        <dbReference type="ChEBI" id="CHEBI:64479"/>
        <dbReference type="ChEBI" id="CHEBI:78827"/>
        <dbReference type="ChEBI" id="CHEBI:137740"/>
        <dbReference type="ChEBI" id="CHEBI:137748"/>
        <dbReference type="EC" id="2.3.1.191"/>
    </reaction>
</comment>
<sequence>MTDTAGAGLPGDPRFFPRSGPFTLAEVAAAIDAAAPTGTPDRMFRGIAPLQSAGPDEISFLDNRKYLNLLAETRAGAVILLPELADRLGKQSLALPVAHPYLAWAKAGGLFHKLPPANPGIHPTAIIDPAARVDAAAEIGPYAVIGPRVEIGPRSIIGPHCVITAGVIIGADCRIAGHVSIGFAIIGDRVTLHPGVRVGQDGFGFAQSPTGFVSVSQLGRVLIHHDVDIGANTTIDRGSAQDTIIGAGTRIDNQVQVGHNVQLGRCCIIVAQVGISGSTIIEDFVVAAGQAAFSGHLHIGKGARIGPQAGVMSNLDAGVEVLGSPAQPSKAFFREVAMIRRFARRDRMRHSETKPDQPAGD</sequence>
<evidence type="ECO:0000256" key="5">
    <source>
        <dbReference type="ARBA" id="ARBA00023098"/>
    </source>
</evidence>
<dbReference type="InterPro" id="IPR007691">
    <property type="entry name" value="LpxD"/>
</dbReference>
<dbReference type="GO" id="GO:0009245">
    <property type="term" value="P:lipid A biosynthetic process"/>
    <property type="evidence" value="ECO:0007669"/>
    <property type="project" value="UniProtKB-UniRule"/>
</dbReference>
<dbReference type="InterPro" id="IPR011004">
    <property type="entry name" value="Trimer_LpxA-like_sf"/>
</dbReference>
<keyword evidence="6 7" id="KW-0012">Acyltransferase</keyword>
<dbReference type="RefSeq" id="WP_029311367.1">
    <property type="nucleotide sequence ID" value="NZ_FTNE01000010.1"/>
</dbReference>
<feature type="domain" description="UDP-3-O-[3-hydroxymyristoyl] glucosamine N-acyltransferase non-repeat region" evidence="8">
    <location>
        <begin position="44"/>
        <end position="107"/>
    </location>
</feature>
<evidence type="ECO:0000259" key="8">
    <source>
        <dbReference type="Pfam" id="PF04613"/>
    </source>
</evidence>
<dbReference type="GO" id="GO:0016020">
    <property type="term" value="C:membrane"/>
    <property type="evidence" value="ECO:0007669"/>
    <property type="project" value="GOC"/>
</dbReference>
<feature type="domain" description="Mannose-1-phosphate guanyltransferase C-terminal" evidence="9">
    <location>
        <begin position="130"/>
        <end position="199"/>
    </location>
</feature>
<dbReference type="OrthoDB" id="9784739at2"/>
<comment type="subunit">
    <text evidence="7">Homotrimer.</text>
</comment>
<dbReference type="NCBIfam" id="TIGR01853">
    <property type="entry name" value="lipid_A_lpxD"/>
    <property type="match status" value="1"/>
</dbReference>
<comment type="caution">
    <text evidence="10">The sequence shown here is derived from an EMBL/GenBank/DDBJ whole genome shotgun (WGS) entry which is preliminary data.</text>
</comment>
<dbReference type="SUPFAM" id="SSF51161">
    <property type="entry name" value="Trimeric LpxA-like enzymes"/>
    <property type="match status" value="1"/>
</dbReference>
<dbReference type="HAMAP" id="MF_00523">
    <property type="entry name" value="LpxD"/>
    <property type="match status" value="1"/>
</dbReference>
<dbReference type="GO" id="GO:0103118">
    <property type="term" value="F:UDP-3-O-[(3R)-3-hydroxyacyl]-glucosamine N-acyltransferase activity"/>
    <property type="evidence" value="ECO:0007669"/>
    <property type="project" value="UniProtKB-EC"/>
</dbReference>
<dbReference type="EC" id="2.3.1.191" evidence="7"/>
<keyword evidence="4 7" id="KW-0677">Repeat</keyword>
<dbReference type="EMBL" id="FTNE01000010">
    <property type="protein sequence ID" value="SIQ83103.1"/>
    <property type="molecule type" value="Genomic_DNA"/>
</dbReference>